<dbReference type="InterPro" id="IPR014710">
    <property type="entry name" value="RmlC-like_jellyroll"/>
</dbReference>
<feature type="domain" description="Cupin type-2" evidence="2">
    <location>
        <begin position="43"/>
        <end position="110"/>
    </location>
</feature>
<evidence type="ECO:0000313" key="3">
    <source>
        <dbReference type="EMBL" id="SHF15547.1"/>
    </source>
</evidence>
<dbReference type="SUPFAM" id="SSF51182">
    <property type="entry name" value="RmlC-like cupins"/>
    <property type="match status" value="1"/>
</dbReference>
<keyword evidence="4" id="KW-1185">Reference proteome</keyword>
<dbReference type="Pfam" id="PF07883">
    <property type="entry name" value="Cupin_2"/>
    <property type="match status" value="1"/>
</dbReference>
<dbReference type="InterPro" id="IPR051610">
    <property type="entry name" value="GPI/OXD"/>
</dbReference>
<dbReference type="OrthoDB" id="9797047at2"/>
<dbReference type="Gene3D" id="2.60.120.10">
    <property type="entry name" value="Jelly Rolls"/>
    <property type="match status" value="1"/>
</dbReference>
<organism evidence="3 4">
    <name type="scientific">Alkalibacter saccharofermentans DSM 14828</name>
    <dbReference type="NCBI Taxonomy" id="1120975"/>
    <lineage>
        <taxon>Bacteria</taxon>
        <taxon>Bacillati</taxon>
        <taxon>Bacillota</taxon>
        <taxon>Clostridia</taxon>
        <taxon>Eubacteriales</taxon>
        <taxon>Eubacteriaceae</taxon>
        <taxon>Alkalibacter</taxon>
    </lineage>
</organism>
<keyword evidence="1" id="KW-0479">Metal-binding</keyword>
<name>A0A1M4ZCN3_9FIRM</name>
<evidence type="ECO:0000313" key="4">
    <source>
        <dbReference type="Proteomes" id="UP000184251"/>
    </source>
</evidence>
<dbReference type="InterPro" id="IPR013096">
    <property type="entry name" value="Cupin_2"/>
</dbReference>
<dbReference type="AlphaFoldDB" id="A0A1M4ZCN3"/>
<dbReference type="InterPro" id="IPR011051">
    <property type="entry name" value="RmlC_Cupin_sf"/>
</dbReference>
<evidence type="ECO:0000259" key="2">
    <source>
        <dbReference type="Pfam" id="PF07883"/>
    </source>
</evidence>
<dbReference type="EMBL" id="FQTU01000016">
    <property type="protein sequence ID" value="SHF15547.1"/>
    <property type="molecule type" value="Genomic_DNA"/>
</dbReference>
<evidence type="ECO:0000256" key="1">
    <source>
        <dbReference type="ARBA" id="ARBA00022723"/>
    </source>
</evidence>
<dbReference type="STRING" id="1120975.SAMN02746064_02008"/>
<reference evidence="3 4" key="1">
    <citation type="submission" date="2016-11" db="EMBL/GenBank/DDBJ databases">
        <authorList>
            <person name="Jaros S."/>
            <person name="Januszkiewicz K."/>
            <person name="Wedrychowicz H."/>
        </authorList>
    </citation>
    <scope>NUCLEOTIDE SEQUENCE [LARGE SCALE GENOMIC DNA]</scope>
    <source>
        <strain evidence="3 4">DSM 14828</strain>
    </source>
</reference>
<proteinExistence type="predicted"/>
<accession>A0A1M4ZCN3</accession>
<sequence>MDSIIIQKTTDTIGKHKKEHEGFEYYKSVLVPARASGQCKVTLYEIPPKQAAYPYHYHTKNEESFYILKGKGLLRTPKGEEIVGPGDFIFFPASKDGAHKLTNVSDSEFLVYLDFDTYNDIDVAFYPDSNKIGIWGKGIDQVYKVQEQIEYYDGE</sequence>
<protein>
    <submittedName>
        <fullName evidence="3">Cupin domain-containing protein</fullName>
    </submittedName>
</protein>
<dbReference type="Proteomes" id="UP000184251">
    <property type="component" value="Unassembled WGS sequence"/>
</dbReference>
<dbReference type="RefSeq" id="WP_073271580.1">
    <property type="nucleotide sequence ID" value="NZ_FQTU01000016.1"/>
</dbReference>
<dbReference type="PANTHER" id="PTHR35848">
    <property type="entry name" value="OXALATE-BINDING PROTEIN"/>
    <property type="match status" value="1"/>
</dbReference>
<dbReference type="GO" id="GO:0046872">
    <property type="term" value="F:metal ion binding"/>
    <property type="evidence" value="ECO:0007669"/>
    <property type="project" value="UniProtKB-KW"/>
</dbReference>
<gene>
    <name evidence="3" type="ORF">SAMN02746064_02008</name>
</gene>